<dbReference type="SFLD" id="SFLDS00052">
    <property type="entry name" value="Ferric_Reductase_Domain"/>
    <property type="match status" value="1"/>
</dbReference>
<feature type="transmembrane region" description="Helical" evidence="12">
    <location>
        <begin position="382"/>
        <end position="403"/>
    </location>
</feature>
<reference evidence="15 16" key="1">
    <citation type="journal article" date="2024" name="Commun. Biol.">
        <title>Comparative genomic analysis of thermophilic fungi reveals convergent evolutionary adaptations and gene losses.</title>
        <authorList>
            <person name="Steindorff A.S."/>
            <person name="Aguilar-Pontes M.V."/>
            <person name="Robinson A.J."/>
            <person name="Andreopoulos B."/>
            <person name="LaButti K."/>
            <person name="Kuo A."/>
            <person name="Mondo S."/>
            <person name="Riley R."/>
            <person name="Otillar R."/>
            <person name="Haridas S."/>
            <person name="Lipzen A."/>
            <person name="Grimwood J."/>
            <person name="Schmutz J."/>
            <person name="Clum A."/>
            <person name="Reid I.D."/>
            <person name="Moisan M.C."/>
            <person name="Butler G."/>
            <person name="Nguyen T.T.M."/>
            <person name="Dewar K."/>
            <person name="Conant G."/>
            <person name="Drula E."/>
            <person name="Henrissat B."/>
            <person name="Hansel C."/>
            <person name="Singer S."/>
            <person name="Hutchinson M.I."/>
            <person name="de Vries R.P."/>
            <person name="Natvig D.O."/>
            <person name="Powell A.J."/>
            <person name="Tsang A."/>
            <person name="Grigoriev I.V."/>
        </authorList>
    </citation>
    <scope>NUCLEOTIDE SEQUENCE [LARGE SCALE GENOMIC DNA]</scope>
    <source>
        <strain evidence="15 16">ATCC 24622</strain>
    </source>
</reference>
<feature type="signal peptide" evidence="13">
    <location>
        <begin position="1"/>
        <end position="28"/>
    </location>
</feature>
<evidence type="ECO:0000256" key="5">
    <source>
        <dbReference type="ARBA" id="ARBA00022982"/>
    </source>
</evidence>
<evidence type="ECO:0000256" key="6">
    <source>
        <dbReference type="ARBA" id="ARBA00022989"/>
    </source>
</evidence>
<dbReference type="PROSITE" id="PS51384">
    <property type="entry name" value="FAD_FR"/>
    <property type="match status" value="1"/>
</dbReference>
<evidence type="ECO:0000256" key="3">
    <source>
        <dbReference type="ARBA" id="ARBA00022448"/>
    </source>
</evidence>
<dbReference type="SUPFAM" id="SSF52343">
    <property type="entry name" value="Ferredoxin reductase-like, C-terminal NADP-linked domain"/>
    <property type="match status" value="1"/>
</dbReference>
<dbReference type="Pfam" id="PF01794">
    <property type="entry name" value="Ferric_reduct"/>
    <property type="match status" value="1"/>
</dbReference>
<dbReference type="EMBL" id="JAZHXJ010000637">
    <property type="protein sequence ID" value="KAL1855242.1"/>
    <property type="molecule type" value="Genomic_DNA"/>
</dbReference>
<keyword evidence="3" id="KW-0813">Transport</keyword>
<evidence type="ECO:0000256" key="12">
    <source>
        <dbReference type="SAM" id="Phobius"/>
    </source>
</evidence>
<comment type="similarity">
    <text evidence="2">Belongs to the ferric reductase (FRE) family.</text>
</comment>
<dbReference type="Proteomes" id="UP001586593">
    <property type="component" value="Unassembled WGS sequence"/>
</dbReference>
<dbReference type="InterPro" id="IPR039261">
    <property type="entry name" value="FNR_nucleotide-bd"/>
</dbReference>
<dbReference type="Gene3D" id="3.40.50.80">
    <property type="entry name" value="Nucleotide-binding domain of ferredoxin-NADP reductase (FNR) module"/>
    <property type="match status" value="1"/>
</dbReference>
<keyword evidence="16" id="KW-1185">Reference proteome</keyword>
<feature type="region of interest" description="Disordered" evidence="11">
    <location>
        <begin position="709"/>
        <end position="728"/>
    </location>
</feature>
<dbReference type="PANTHER" id="PTHR32361">
    <property type="entry name" value="FERRIC/CUPRIC REDUCTASE TRANSMEMBRANE COMPONENT"/>
    <property type="match status" value="1"/>
</dbReference>
<keyword evidence="7" id="KW-0560">Oxidoreductase</keyword>
<feature type="transmembrane region" description="Helical" evidence="12">
    <location>
        <begin position="410"/>
        <end position="428"/>
    </location>
</feature>
<evidence type="ECO:0000256" key="9">
    <source>
        <dbReference type="ARBA" id="ARBA00023136"/>
    </source>
</evidence>
<feature type="region of interest" description="Disordered" evidence="11">
    <location>
        <begin position="664"/>
        <end position="702"/>
    </location>
</feature>
<sequence length="799" mass="90154">MFSPVLFRQSIAHLLLLLICLSPSVVRCVEDRNQVCVTAISLAYSKYLTFAGVGNGKATKAMCINPLEVASIYAAARRYCKPEDWEPGFRYVRGECTGSGFDMLPESAVARYLTDDAVRAMRVVDFKEVKAKTNLTEPVMISESYFYRVFHTEDDKDYEAIVQRKYGFAIYGFWGGVLLIGILRRAVLSLYHSRMAGTASDTEEEGSGDGLSLRRKASSKKSLLAPIAALHDWVDTYLVVPSAFRQHRQRLFRWCTIPTRMELLVIVANWITVLVLMFVNYRAFAGNVSYGPKSLQLFRYIANRTGIFACSNLPWIWLFSGRNNIFIWATGWQYPTFNLFHRHLARLITLVLVIHAISYTVYHARIDPTGADIREEYRQSWWRMGMVAVISACLMLFFSMSWLRRTHYEIFVTIHIVFAVIIIIGVYIHVLIHDGMYNPFVWSVVAIWGFDRVVRLVRLAYCNVHVSRNKGTKVYYTRSSVSYDGVGDMMRIQLRLAGNLVKPHVGQHYFLYQPFRWTGYENHPFTLAYWETATDESSGLPETLLEFWVRPMDGWTRHLRDACVSAGDAPISPILLLEGPYGRRTSLRIYDRVLMIAGGSGISAVAPHLLEHARLRDNYGKTRTRSIRLVWTDRSESYMRDAFTGAPQLAATLGRRDVRAEFFVSRGTPSPAQMSSSSASSSDDEGRTPLPEISEKGKGGATTVTSLAAASEKGMFEREDGNGGSNSGRKELAAVLRWGRPDVRALIEEAARDAAEEGSKLAVIVCGPSGLADAARAASYDAMRRHRGTMEYVEEAFCW</sequence>
<feature type="domain" description="FAD-binding FR-type" evidence="14">
    <location>
        <begin position="446"/>
        <end position="587"/>
    </location>
</feature>
<evidence type="ECO:0000256" key="8">
    <source>
        <dbReference type="ARBA" id="ARBA00023065"/>
    </source>
</evidence>
<keyword evidence="10" id="KW-0325">Glycoprotein</keyword>
<dbReference type="SFLD" id="SFLDG01168">
    <property type="entry name" value="Ferric_reductase_subgroup_(FRE"/>
    <property type="match status" value="1"/>
</dbReference>
<keyword evidence="6 12" id="KW-1133">Transmembrane helix</keyword>
<proteinExistence type="inferred from homology"/>
<feature type="chain" id="PRO_5047522779" description="FAD-binding FR-type domain-containing protein" evidence="13">
    <location>
        <begin position="29"/>
        <end position="799"/>
    </location>
</feature>
<keyword evidence="5" id="KW-0249">Electron transport</keyword>
<protein>
    <recommendedName>
        <fullName evidence="14">FAD-binding FR-type domain-containing protein</fullName>
    </recommendedName>
</protein>
<feature type="transmembrane region" description="Helical" evidence="12">
    <location>
        <begin position="301"/>
        <end position="319"/>
    </location>
</feature>
<keyword evidence="9 12" id="KW-0472">Membrane</keyword>
<evidence type="ECO:0000256" key="7">
    <source>
        <dbReference type="ARBA" id="ARBA00023002"/>
    </source>
</evidence>
<dbReference type="Pfam" id="PF08022">
    <property type="entry name" value="FAD_binding_8"/>
    <property type="match status" value="1"/>
</dbReference>
<dbReference type="InterPro" id="IPR013130">
    <property type="entry name" value="Fe3_Rdtase_TM_dom"/>
</dbReference>
<organism evidence="15 16">
    <name type="scientific">Phialemonium thermophilum</name>
    <dbReference type="NCBI Taxonomy" id="223376"/>
    <lineage>
        <taxon>Eukaryota</taxon>
        <taxon>Fungi</taxon>
        <taxon>Dikarya</taxon>
        <taxon>Ascomycota</taxon>
        <taxon>Pezizomycotina</taxon>
        <taxon>Sordariomycetes</taxon>
        <taxon>Sordariomycetidae</taxon>
        <taxon>Cephalothecales</taxon>
        <taxon>Cephalothecaceae</taxon>
        <taxon>Phialemonium</taxon>
    </lineage>
</organism>
<evidence type="ECO:0000256" key="2">
    <source>
        <dbReference type="ARBA" id="ARBA00006278"/>
    </source>
</evidence>
<dbReference type="InterPro" id="IPR051410">
    <property type="entry name" value="Ferric/Cupric_Reductase"/>
</dbReference>
<evidence type="ECO:0000256" key="4">
    <source>
        <dbReference type="ARBA" id="ARBA00022692"/>
    </source>
</evidence>
<keyword evidence="4 12" id="KW-0812">Transmembrane</keyword>
<keyword evidence="13" id="KW-0732">Signal</keyword>
<evidence type="ECO:0000256" key="1">
    <source>
        <dbReference type="ARBA" id="ARBA00004141"/>
    </source>
</evidence>
<evidence type="ECO:0000313" key="16">
    <source>
        <dbReference type="Proteomes" id="UP001586593"/>
    </source>
</evidence>
<gene>
    <name evidence="15" type="ORF">VTK73DRAFT_8589</name>
</gene>
<evidence type="ECO:0000256" key="10">
    <source>
        <dbReference type="ARBA" id="ARBA00023180"/>
    </source>
</evidence>
<comment type="caution">
    <text evidence="15">The sequence shown here is derived from an EMBL/GenBank/DDBJ whole genome shotgun (WGS) entry which is preliminary data.</text>
</comment>
<feature type="transmembrane region" description="Helical" evidence="12">
    <location>
        <begin position="344"/>
        <end position="362"/>
    </location>
</feature>
<name>A0ABR3W7K3_9PEZI</name>
<dbReference type="PANTHER" id="PTHR32361:SF9">
    <property type="entry name" value="FERRIC REDUCTASE TRANSMEMBRANE COMPONENT 3-RELATED"/>
    <property type="match status" value="1"/>
</dbReference>
<accession>A0ABR3W7K3</accession>
<dbReference type="Pfam" id="PF08030">
    <property type="entry name" value="NAD_binding_6"/>
    <property type="match status" value="1"/>
</dbReference>
<evidence type="ECO:0000256" key="11">
    <source>
        <dbReference type="SAM" id="MobiDB-lite"/>
    </source>
</evidence>
<evidence type="ECO:0000313" key="15">
    <source>
        <dbReference type="EMBL" id="KAL1855242.1"/>
    </source>
</evidence>
<comment type="subcellular location">
    <subcellularLocation>
        <location evidence="1">Membrane</location>
        <topology evidence="1">Multi-pass membrane protein</topology>
    </subcellularLocation>
</comment>
<dbReference type="InterPro" id="IPR017927">
    <property type="entry name" value="FAD-bd_FR_type"/>
</dbReference>
<feature type="transmembrane region" description="Helical" evidence="12">
    <location>
        <begin position="263"/>
        <end position="281"/>
    </location>
</feature>
<feature type="transmembrane region" description="Helical" evidence="12">
    <location>
        <begin position="166"/>
        <end position="187"/>
    </location>
</feature>
<evidence type="ECO:0000256" key="13">
    <source>
        <dbReference type="SAM" id="SignalP"/>
    </source>
</evidence>
<keyword evidence="8" id="KW-0406">Ion transport</keyword>
<dbReference type="CDD" id="cd06186">
    <property type="entry name" value="NOX_Duox_like_FAD_NADP"/>
    <property type="match status" value="1"/>
</dbReference>
<dbReference type="InterPro" id="IPR013112">
    <property type="entry name" value="FAD-bd_8"/>
</dbReference>
<evidence type="ECO:0000259" key="14">
    <source>
        <dbReference type="PROSITE" id="PS51384"/>
    </source>
</evidence>
<dbReference type="InterPro" id="IPR013121">
    <property type="entry name" value="Fe_red_NAD-bd_6"/>
</dbReference>